<evidence type="ECO:0000313" key="4">
    <source>
        <dbReference type="Proteomes" id="UP001165296"/>
    </source>
</evidence>
<keyword evidence="4" id="KW-1185">Reference proteome</keyword>
<keyword evidence="2" id="KW-0732">Signal</keyword>
<feature type="signal peptide" evidence="2">
    <location>
        <begin position="1"/>
        <end position="21"/>
    </location>
</feature>
<dbReference type="RefSeq" id="WP_226174431.1">
    <property type="nucleotide sequence ID" value="NZ_JAJADR010000002.1"/>
</dbReference>
<dbReference type="PROSITE" id="PS51257">
    <property type="entry name" value="PROKAR_LIPOPROTEIN"/>
    <property type="match status" value="1"/>
</dbReference>
<organism evidence="3 4">
    <name type="scientific">Hymenobacter lucidus</name>
    <dbReference type="NCBI Taxonomy" id="2880930"/>
    <lineage>
        <taxon>Bacteria</taxon>
        <taxon>Pseudomonadati</taxon>
        <taxon>Bacteroidota</taxon>
        <taxon>Cytophagia</taxon>
        <taxon>Cytophagales</taxon>
        <taxon>Hymenobacteraceae</taxon>
        <taxon>Hymenobacter</taxon>
    </lineage>
</organism>
<evidence type="ECO:0000256" key="1">
    <source>
        <dbReference type="SAM" id="MobiDB-lite"/>
    </source>
</evidence>
<protein>
    <recommendedName>
        <fullName evidence="5">DUF3828 domain-containing protein</fullName>
    </recommendedName>
</protein>
<gene>
    <name evidence="3" type="ORF">LGH74_08230</name>
</gene>
<dbReference type="EMBL" id="JAJADR010000002">
    <property type="protein sequence ID" value="MCB2407961.1"/>
    <property type="molecule type" value="Genomic_DNA"/>
</dbReference>
<sequence>MNRFCYLALMVAAGCNSPSTAPEASTLPAAPATKPAATVPADTAGPARTARRFVSWYATHQKELSNGLVLNDDGLDSTKFYSVDFPDTENWLRKVAGSGTVSPAYLDGWRAYFRSYDDTLRLHPQNDGPPAGFDHDLLMLSQEPDTKVADLQVGTVTVTSRQGNRAQVQARGPRHEAWQEGLNFEMSRSADGRWLIDRIDNGSDAF</sequence>
<comment type="caution">
    <text evidence="3">The sequence shown here is derived from an EMBL/GenBank/DDBJ whole genome shotgun (WGS) entry which is preliminary data.</text>
</comment>
<feature type="region of interest" description="Disordered" evidence="1">
    <location>
        <begin position="20"/>
        <end position="44"/>
    </location>
</feature>
<evidence type="ECO:0000256" key="2">
    <source>
        <dbReference type="SAM" id="SignalP"/>
    </source>
</evidence>
<evidence type="ECO:0008006" key="5">
    <source>
        <dbReference type="Google" id="ProtNLM"/>
    </source>
</evidence>
<dbReference type="Proteomes" id="UP001165296">
    <property type="component" value="Unassembled WGS sequence"/>
</dbReference>
<reference evidence="3" key="1">
    <citation type="submission" date="2021-10" db="EMBL/GenBank/DDBJ databases">
        <authorList>
            <person name="Dean J.D."/>
            <person name="Kim M.K."/>
            <person name="Newey C.N."/>
            <person name="Stoker T.S."/>
            <person name="Thompson D.W."/>
            <person name="Grose J.H."/>
        </authorList>
    </citation>
    <scope>NUCLEOTIDE SEQUENCE</scope>
    <source>
        <strain evidence="3">BT178</strain>
    </source>
</reference>
<feature type="chain" id="PRO_5045601007" description="DUF3828 domain-containing protein" evidence="2">
    <location>
        <begin position="22"/>
        <end position="206"/>
    </location>
</feature>
<accession>A0ABS8ATB7</accession>
<name>A0ABS8ATB7_9BACT</name>
<proteinExistence type="predicted"/>
<evidence type="ECO:0000313" key="3">
    <source>
        <dbReference type="EMBL" id="MCB2407961.1"/>
    </source>
</evidence>
<feature type="compositionally biased region" description="Low complexity" evidence="1">
    <location>
        <begin position="24"/>
        <end position="44"/>
    </location>
</feature>